<protein>
    <recommendedName>
        <fullName evidence="5">DUF218 domain-containing protein</fullName>
    </recommendedName>
</protein>
<dbReference type="AlphaFoldDB" id="Q2JCP1"/>
<dbReference type="EMBL" id="CP000249">
    <property type="protein sequence ID" value="ABD10951.1"/>
    <property type="molecule type" value="Genomic_DNA"/>
</dbReference>
<feature type="compositionally biased region" description="Low complexity" evidence="1">
    <location>
        <begin position="31"/>
        <end position="44"/>
    </location>
</feature>
<gene>
    <name evidence="3" type="ordered locus">Francci3_1575</name>
</gene>
<dbReference type="HOGENOM" id="CLU_103289_0_0_11"/>
<evidence type="ECO:0000313" key="3">
    <source>
        <dbReference type="EMBL" id="ABD10951.1"/>
    </source>
</evidence>
<keyword evidence="2" id="KW-0812">Transmembrane</keyword>
<organism evidence="3 4">
    <name type="scientific">Frankia casuarinae (strain DSM 45818 / CECT 9043 / HFP020203 / CcI3)</name>
    <dbReference type="NCBI Taxonomy" id="106370"/>
    <lineage>
        <taxon>Bacteria</taxon>
        <taxon>Bacillati</taxon>
        <taxon>Actinomycetota</taxon>
        <taxon>Actinomycetes</taxon>
        <taxon>Frankiales</taxon>
        <taxon>Frankiaceae</taxon>
        <taxon>Frankia</taxon>
    </lineage>
</organism>
<evidence type="ECO:0008006" key="5">
    <source>
        <dbReference type="Google" id="ProtNLM"/>
    </source>
</evidence>
<dbReference type="STRING" id="106370.Francci3_1575"/>
<keyword evidence="2" id="KW-0472">Membrane</keyword>
<evidence type="ECO:0000256" key="2">
    <source>
        <dbReference type="SAM" id="Phobius"/>
    </source>
</evidence>
<name>Q2JCP1_FRACC</name>
<proteinExistence type="predicted"/>
<accession>Q2JCP1</accession>
<feature type="region of interest" description="Disordered" evidence="1">
    <location>
        <begin position="27"/>
        <end position="58"/>
    </location>
</feature>
<dbReference type="Proteomes" id="UP000001937">
    <property type="component" value="Chromosome"/>
</dbReference>
<keyword evidence="2" id="KW-1133">Transmembrane helix</keyword>
<feature type="region of interest" description="Disordered" evidence="1">
    <location>
        <begin position="1"/>
        <end position="20"/>
    </location>
</feature>
<keyword evidence="4" id="KW-1185">Reference proteome</keyword>
<dbReference type="eggNOG" id="COG1434">
    <property type="taxonomic scope" value="Bacteria"/>
</dbReference>
<sequence>MGVRDRPGSSGTDGFLGRGRTQACLNDGVVSAASSPPAGERGSSGPPPGAGRAARHRRGRAGRRRLIVMLFAVFLAGFTALTLRLFVFPAADVPVQADAIVMLAGPGDRTGKAIELARTGYAPVLVMSTPGTRGCSAHEAPKAEVICFSPHPVTTRGEARAAAELAARHGWTRILFVTGRAQDTRARIRISRCFHGDLRVTVVGPRRLREWPYAIAYEWGALAKALIWQRSC</sequence>
<dbReference type="KEGG" id="fra:Francci3_1575"/>
<reference evidence="3 4" key="1">
    <citation type="journal article" date="2007" name="Genome Res.">
        <title>Genome characteristics of facultatively symbiotic Frankia sp. strains reflect host range and host plant biogeography.</title>
        <authorList>
            <person name="Normand P."/>
            <person name="Lapierre P."/>
            <person name="Tisa L.S."/>
            <person name="Gogarten J.P."/>
            <person name="Alloisio N."/>
            <person name="Bagnarol E."/>
            <person name="Bassi C.A."/>
            <person name="Berry A.M."/>
            <person name="Bickhart D.M."/>
            <person name="Choisne N."/>
            <person name="Couloux A."/>
            <person name="Cournoyer B."/>
            <person name="Cruveiller S."/>
            <person name="Daubin V."/>
            <person name="Demange N."/>
            <person name="Francino M.P."/>
            <person name="Goltsman E."/>
            <person name="Huang Y."/>
            <person name="Kopp O.R."/>
            <person name="Labarre L."/>
            <person name="Lapidus A."/>
            <person name="Lavire C."/>
            <person name="Marechal J."/>
            <person name="Martinez M."/>
            <person name="Mastronunzio J.E."/>
            <person name="Mullin B.C."/>
            <person name="Niemann J."/>
            <person name="Pujic P."/>
            <person name="Rawnsley T."/>
            <person name="Rouy Z."/>
            <person name="Schenowitz C."/>
            <person name="Sellstedt A."/>
            <person name="Tavares F."/>
            <person name="Tomkins J.P."/>
            <person name="Vallenet D."/>
            <person name="Valverde C."/>
            <person name="Wall L.G."/>
            <person name="Wang Y."/>
            <person name="Medigue C."/>
            <person name="Benson D.R."/>
        </authorList>
    </citation>
    <scope>NUCLEOTIDE SEQUENCE [LARGE SCALE GENOMIC DNA]</scope>
    <source>
        <strain evidence="4">DSM 45818 / CECT 9043 / CcI3</strain>
    </source>
</reference>
<evidence type="ECO:0000313" key="4">
    <source>
        <dbReference type="Proteomes" id="UP000001937"/>
    </source>
</evidence>
<evidence type="ECO:0000256" key="1">
    <source>
        <dbReference type="SAM" id="MobiDB-lite"/>
    </source>
</evidence>
<feature type="transmembrane region" description="Helical" evidence="2">
    <location>
        <begin position="66"/>
        <end position="87"/>
    </location>
</feature>